<dbReference type="EMBL" id="JACHIG010000018">
    <property type="protein sequence ID" value="MBB5035528.1"/>
    <property type="molecule type" value="Genomic_DNA"/>
</dbReference>
<keyword evidence="2" id="KW-1185">Reference proteome</keyword>
<gene>
    <name evidence="1" type="ORF">HNQ65_005139</name>
</gene>
<dbReference type="Proteomes" id="UP000590740">
    <property type="component" value="Unassembled WGS sequence"/>
</dbReference>
<organism evidence="1 2">
    <name type="scientific">Prosthecobacter vanneervenii</name>
    <dbReference type="NCBI Taxonomy" id="48466"/>
    <lineage>
        <taxon>Bacteria</taxon>
        <taxon>Pseudomonadati</taxon>
        <taxon>Verrucomicrobiota</taxon>
        <taxon>Verrucomicrobiia</taxon>
        <taxon>Verrucomicrobiales</taxon>
        <taxon>Verrucomicrobiaceae</taxon>
        <taxon>Prosthecobacter</taxon>
    </lineage>
</organism>
<dbReference type="RefSeq" id="WP_184344419.1">
    <property type="nucleotide sequence ID" value="NZ_JACHIG010000018.1"/>
</dbReference>
<evidence type="ECO:0000313" key="1">
    <source>
        <dbReference type="EMBL" id="MBB5035528.1"/>
    </source>
</evidence>
<dbReference type="AlphaFoldDB" id="A0A7W7YG15"/>
<protein>
    <submittedName>
        <fullName evidence="1">Uncharacterized protein</fullName>
    </submittedName>
</protein>
<evidence type="ECO:0000313" key="2">
    <source>
        <dbReference type="Proteomes" id="UP000590740"/>
    </source>
</evidence>
<proteinExistence type="predicted"/>
<comment type="caution">
    <text evidence="1">The sequence shown here is derived from an EMBL/GenBank/DDBJ whole genome shotgun (WGS) entry which is preliminary data.</text>
</comment>
<accession>A0A7W7YG15</accession>
<name>A0A7W7YG15_9BACT</name>
<dbReference type="InterPro" id="IPR025850">
    <property type="entry name" value="SUKH-3"/>
</dbReference>
<dbReference type="Pfam" id="PF14433">
    <property type="entry name" value="SUKH-3"/>
    <property type="match status" value="1"/>
</dbReference>
<sequence length="232" mass="25813">MQKLVSLFRIAIRSIKLGFAQRQPQAWELELEKFRVDQAGRTRAALQLLAKLSDAARRRFSEPVLLRLLAAGWREGRRLPPEELAALQAVAAHPFPTVVTDGLSEFGGLTLYPHSGLGRFAWIGEVDKDLTEHQSQLERLLERSLHPIGFSNIFDDDGLVIYSDDAGRLFADGEMGSENPGDSRIDYLAASFDRALEIMLRYSAKSDEWPGVPASGMWCYNKVSADAAHSIS</sequence>
<reference evidence="1 2" key="1">
    <citation type="submission" date="2020-08" db="EMBL/GenBank/DDBJ databases">
        <title>Genomic Encyclopedia of Type Strains, Phase IV (KMG-IV): sequencing the most valuable type-strain genomes for metagenomic binning, comparative biology and taxonomic classification.</title>
        <authorList>
            <person name="Goeker M."/>
        </authorList>
    </citation>
    <scope>NUCLEOTIDE SEQUENCE [LARGE SCALE GENOMIC DNA]</scope>
    <source>
        <strain evidence="1 2">DSM 12252</strain>
    </source>
</reference>